<dbReference type="InterPro" id="IPR012032">
    <property type="entry name" value="UCP006598"/>
</dbReference>
<evidence type="ECO:0000313" key="2">
    <source>
        <dbReference type="Proteomes" id="UP000010866"/>
    </source>
</evidence>
<dbReference type="KEGG" id="mhz:Metho_0968"/>
<sequence length="384" mass="41881">MEIGLVIHGPEAIDSGQARKIIKVLSAKGNVTAMIAGTMGKTAVIDAHMEKVIDISRSFKPSDCIEKCIDTKDVIYLLNHGKNLQTGIAFAGIVISRLNRKDDKPIVHIERPGSSDGAVIPWNDLALEYAKIIATELNLSIILASERDKKAVLDTEGNQVIRHLAGVQPGENILVNGLVVGYATSCEVSIVTENGYITHIIGGTLKKHGVEKLHNYEHLVPVDLKTAWVKSGRLRSGNFKARTLRSCELGALVRNRREKGTEKGINAVIVDHAAEKVFDIAPGADVAVTIGDDTTILAADILYRLSIPIIGITDGDPDGVSHRTHIFPGSSILRLIPDSDDVIGRKIVSNVFMNKKSMNFKSFQELKDMVIHQAFDAIKYINEY</sequence>
<dbReference type="EMBL" id="CP003362">
    <property type="protein sequence ID" value="AGB49207.1"/>
    <property type="molecule type" value="Genomic_DNA"/>
</dbReference>
<dbReference type="GeneID" id="14406777"/>
<dbReference type="STRING" id="867904.Metho_0968"/>
<dbReference type="AlphaFoldDB" id="L0KUS8"/>
<dbReference type="Proteomes" id="UP000010866">
    <property type="component" value="Chromosome"/>
</dbReference>
<dbReference type="PIRSF" id="PIRSF006598">
    <property type="entry name" value="UCP006598"/>
    <property type="match status" value="1"/>
</dbReference>
<gene>
    <name evidence="1" type="ordered locus">Metho_0968</name>
</gene>
<dbReference type="OrthoDB" id="120859at2157"/>
<reference evidence="2" key="1">
    <citation type="submission" date="2012-02" db="EMBL/GenBank/DDBJ databases">
        <title>Complete sequence of chromosome of Methanomethylovorans hollandica DSM 15978.</title>
        <authorList>
            <person name="Lucas S."/>
            <person name="Copeland A."/>
            <person name="Lapidus A."/>
            <person name="Glavina del Rio T."/>
            <person name="Dalin E."/>
            <person name="Tice H."/>
            <person name="Bruce D."/>
            <person name="Goodwin L."/>
            <person name="Pitluck S."/>
            <person name="Peters L."/>
            <person name="Mikhailova N."/>
            <person name="Held B."/>
            <person name="Kyrpides N."/>
            <person name="Mavromatis K."/>
            <person name="Ivanova N."/>
            <person name="Brettin T."/>
            <person name="Detter J.C."/>
            <person name="Han C."/>
            <person name="Larimer F."/>
            <person name="Land M."/>
            <person name="Hauser L."/>
            <person name="Markowitz V."/>
            <person name="Cheng J.-F."/>
            <person name="Hugenholtz P."/>
            <person name="Woyke T."/>
            <person name="Wu D."/>
            <person name="Spring S."/>
            <person name="Schroeder M."/>
            <person name="Brambilla E."/>
            <person name="Klenk H.-P."/>
            <person name="Eisen J.A."/>
        </authorList>
    </citation>
    <scope>NUCLEOTIDE SEQUENCE [LARGE SCALE GENOMIC DNA]</scope>
    <source>
        <strain evidence="2">DSM 15978 / NBRC 107637 / DMS1</strain>
    </source>
</reference>
<evidence type="ECO:0000313" key="1">
    <source>
        <dbReference type="EMBL" id="AGB49207.1"/>
    </source>
</evidence>
<evidence type="ECO:0008006" key="3">
    <source>
        <dbReference type="Google" id="ProtNLM"/>
    </source>
</evidence>
<organism evidence="1 2">
    <name type="scientific">Methanomethylovorans hollandica (strain DSM 15978 / NBRC 107637 / DMS1)</name>
    <dbReference type="NCBI Taxonomy" id="867904"/>
    <lineage>
        <taxon>Archaea</taxon>
        <taxon>Methanobacteriati</taxon>
        <taxon>Methanobacteriota</taxon>
        <taxon>Stenosarchaea group</taxon>
        <taxon>Methanomicrobia</taxon>
        <taxon>Methanosarcinales</taxon>
        <taxon>Methanosarcinaceae</taxon>
        <taxon>Methanomethylovorans</taxon>
    </lineage>
</organism>
<keyword evidence="2" id="KW-1185">Reference proteome</keyword>
<protein>
    <recommendedName>
        <fullName evidence="3">DUF2117 domain-containing protein</fullName>
    </recommendedName>
</protein>
<proteinExistence type="predicted"/>
<dbReference type="Pfam" id="PF09890">
    <property type="entry name" value="DUF2117"/>
    <property type="match status" value="1"/>
</dbReference>
<dbReference type="RefSeq" id="WP_015324374.1">
    <property type="nucleotide sequence ID" value="NC_019977.1"/>
</dbReference>
<dbReference type="HOGENOM" id="CLU_038447_0_0_2"/>
<accession>L0KUS8</accession>
<name>L0KUS8_METHD</name>